<dbReference type="OrthoDB" id="9442170at2759"/>
<evidence type="ECO:0000256" key="2">
    <source>
        <dbReference type="ARBA" id="ARBA00023306"/>
    </source>
</evidence>
<reference evidence="4 5" key="1">
    <citation type="journal article" date="2018" name="Nat. Ecol. Evol.">
        <title>Shark genomes provide insights into elasmobranch evolution and the origin of vertebrates.</title>
        <authorList>
            <person name="Hara Y"/>
            <person name="Yamaguchi K"/>
            <person name="Onimaru K"/>
            <person name="Kadota M"/>
            <person name="Koyanagi M"/>
            <person name="Keeley SD"/>
            <person name="Tatsumi K"/>
            <person name="Tanaka K"/>
            <person name="Motone F"/>
            <person name="Kageyama Y"/>
            <person name="Nozu R"/>
            <person name="Adachi N"/>
            <person name="Nishimura O"/>
            <person name="Nakagawa R"/>
            <person name="Tanegashima C"/>
            <person name="Kiyatake I"/>
            <person name="Matsumoto R"/>
            <person name="Murakumo K"/>
            <person name="Nishida K"/>
            <person name="Terakita A"/>
            <person name="Kuratani S"/>
            <person name="Sato K"/>
            <person name="Hyodo S Kuraku.S."/>
        </authorList>
    </citation>
    <scope>NUCLEOTIDE SEQUENCE [LARGE SCALE GENOMIC DNA]</scope>
</reference>
<keyword evidence="2" id="KW-0131">Cell cycle</keyword>
<dbReference type="PANTHER" id="PTHR31545:SF5">
    <property type="entry name" value="SPEEDY PROTEIN A"/>
    <property type="match status" value="1"/>
</dbReference>
<feature type="region of interest" description="Disordered" evidence="3">
    <location>
        <begin position="1"/>
        <end position="47"/>
    </location>
</feature>
<protein>
    <recommendedName>
        <fullName evidence="6">Speedy protein C</fullName>
    </recommendedName>
</protein>
<gene>
    <name evidence="4" type="ORF">chiPu_0019443</name>
</gene>
<dbReference type="Proteomes" id="UP000287033">
    <property type="component" value="Unassembled WGS sequence"/>
</dbReference>
<sequence>MVTVRRGERAGGCHGHRAAGRGADRRLAGTEGARRSGRRAAIGRDALTSARRQPMKSRLAGWAPAQVRHVPQSRPPLTALIYHHEAQPDPLSESLFGHRSGESSKMSKVSKEVPFVIQNQELEAFLKLLDDEMIQDFLWMDSCCRIADKYLLAMVLTYFKRAELHISQYSRMNFFLALYLANDMEEDEEQYKYEIFPWALGDNWRKLVPKFLKLRLDLWAQMDYKAAVSRRCCEEVIATIPCHYIWHRDRPVHHSGAIRSYLQKETVPYPQGPSGTPPFCTLCNRYRCYLDLDSDSSSSSPENTVLLDGDWPQDLLILSPAVLIDHGIEVLQEALVSTTPDGQDYSWCM</sequence>
<feature type="compositionally biased region" description="Basic and acidic residues" evidence="3">
    <location>
        <begin position="1"/>
        <end position="11"/>
    </location>
</feature>
<dbReference type="GO" id="GO:0019901">
    <property type="term" value="F:protein kinase binding"/>
    <property type="evidence" value="ECO:0007669"/>
    <property type="project" value="InterPro"/>
</dbReference>
<comment type="caution">
    <text evidence="4">The sequence shown here is derived from an EMBL/GenBank/DDBJ whole genome shotgun (WGS) entry which is preliminary data.</text>
</comment>
<evidence type="ECO:0000313" key="4">
    <source>
        <dbReference type="EMBL" id="GCC20874.1"/>
    </source>
</evidence>
<dbReference type="InterPro" id="IPR052316">
    <property type="entry name" value="Speedy-Ringo_regulator"/>
</dbReference>
<dbReference type="EMBL" id="BEZZ01001996">
    <property type="protein sequence ID" value="GCC20874.1"/>
    <property type="molecule type" value="Genomic_DNA"/>
</dbReference>
<evidence type="ECO:0000256" key="3">
    <source>
        <dbReference type="SAM" id="MobiDB-lite"/>
    </source>
</evidence>
<keyword evidence="5" id="KW-1185">Reference proteome</keyword>
<feature type="compositionally biased region" description="Basic and acidic residues" evidence="3">
    <location>
        <begin position="22"/>
        <end position="34"/>
    </location>
</feature>
<proteinExistence type="inferred from homology"/>
<dbReference type="Pfam" id="PF11357">
    <property type="entry name" value="Spy1"/>
    <property type="match status" value="1"/>
</dbReference>
<evidence type="ECO:0000256" key="1">
    <source>
        <dbReference type="ARBA" id="ARBA00010932"/>
    </source>
</evidence>
<dbReference type="InterPro" id="IPR020984">
    <property type="entry name" value="Speedy"/>
</dbReference>
<dbReference type="PANTHER" id="PTHR31545">
    <property type="entry name" value="SEEDY PROTEIN A/C FAMILY MEMBER"/>
    <property type="match status" value="1"/>
</dbReference>
<evidence type="ECO:0000313" key="5">
    <source>
        <dbReference type="Proteomes" id="UP000287033"/>
    </source>
</evidence>
<dbReference type="STRING" id="137246.A0A401RRU8"/>
<evidence type="ECO:0008006" key="6">
    <source>
        <dbReference type="Google" id="ProtNLM"/>
    </source>
</evidence>
<dbReference type="AlphaFoldDB" id="A0A401RRU8"/>
<organism evidence="4 5">
    <name type="scientific">Chiloscyllium punctatum</name>
    <name type="common">Brownbanded bambooshark</name>
    <name type="synonym">Hemiscyllium punctatum</name>
    <dbReference type="NCBI Taxonomy" id="137246"/>
    <lineage>
        <taxon>Eukaryota</taxon>
        <taxon>Metazoa</taxon>
        <taxon>Chordata</taxon>
        <taxon>Craniata</taxon>
        <taxon>Vertebrata</taxon>
        <taxon>Chondrichthyes</taxon>
        <taxon>Elasmobranchii</taxon>
        <taxon>Galeomorphii</taxon>
        <taxon>Galeoidea</taxon>
        <taxon>Orectolobiformes</taxon>
        <taxon>Hemiscylliidae</taxon>
        <taxon>Chiloscyllium</taxon>
    </lineage>
</organism>
<dbReference type="OMA" id="IATIPCH"/>
<name>A0A401RRU8_CHIPU</name>
<accession>A0A401RRU8</accession>
<comment type="similarity">
    <text evidence="1">Belongs to the Speedy/Ringo family.</text>
</comment>